<reference evidence="2 3" key="1">
    <citation type="submission" date="2019-03" db="EMBL/GenBank/DDBJ databases">
        <title>Genomic Encyclopedia of Type Strains, Phase IV (KMG-IV): sequencing the most valuable type-strain genomes for metagenomic binning, comparative biology and taxonomic classification.</title>
        <authorList>
            <person name="Goeker M."/>
        </authorList>
    </citation>
    <scope>NUCLEOTIDE SEQUENCE [LARGE SCALE GENOMIC DNA]</scope>
    <source>
        <strain evidence="2 3">DSM 2132</strain>
    </source>
</reference>
<dbReference type="OrthoDB" id="7631220at2"/>
<keyword evidence="1" id="KW-0812">Transmembrane</keyword>
<gene>
    <name evidence="2" type="ORF">EV659_10881</name>
</gene>
<dbReference type="Proteomes" id="UP000295399">
    <property type="component" value="Unassembled WGS sequence"/>
</dbReference>
<evidence type="ECO:0000313" key="2">
    <source>
        <dbReference type="EMBL" id="TCP32982.1"/>
    </source>
</evidence>
<dbReference type="RefSeq" id="WP_132708917.1">
    <property type="nucleotide sequence ID" value="NZ_JACIGF010000008.1"/>
</dbReference>
<comment type="caution">
    <text evidence="2">The sequence shown here is derived from an EMBL/GenBank/DDBJ whole genome shotgun (WGS) entry which is preliminary data.</text>
</comment>
<keyword evidence="1" id="KW-0472">Membrane</keyword>
<organism evidence="2 3">
    <name type="scientific">Rhodothalassium salexigens DSM 2132</name>
    <dbReference type="NCBI Taxonomy" id="1188247"/>
    <lineage>
        <taxon>Bacteria</taxon>
        <taxon>Pseudomonadati</taxon>
        <taxon>Pseudomonadota</taxon>
        <taxon>Alphaproteobacteria</taxon>
        <taxon>Rhodothalassiales</taxon>
        <taxon>Rhodothalassiaceae</taxon>
        <taxon>Rhodothalassium</taxon>
    </lineage>
</organism>
<feature type="transmembrane region" description="Helical" evidence="1">
    <location>
        <begin position="36"/>
        <end position="60"/>
    </location>
</feature>
<proteinExistence type="predicted"/>
<keyword evidence="1" id="KW-1133">Transmembrane helix</keyword>
<name>A0A4R2PCX3_RHOSA</name>
<evidence type="ECO:0000313" key="3">
    <source>
        <dbReference type="Proteomes" id="UP000295399"/>
    </source>
</evidence>
<dbReference type="EMBL" id="SLXO01000008">
    <property type="protein sequence ID" value="TCP32982.1"/>
    <property type="molecule type" value="Genomic_DNA"/>
</dbReference>
<dbReference type="InParanoid" id="A0A4R2PCX3"/>
<protein>
    <submittedName>
        <fullName evidence="2">Uncharacterized protein</fullName>
    </submittedName>
</protein>
<sequence length="71" mass="7817">MSMTVTLSILAVAVALGLFANWKSRRPYEPGKLPLLPYTGIMFVCVLVTILMLGHLITLLTGQPFKGRQMP</sequence>
<accession>A0A4R2PCX3</accession>
<keyword evidence="3" id="KW-1185">Reference proteome</keyword>
<evidence type="ECO:0000256" key="1">
    <source>
        <dbReference type="SAM" id="Phobius"/>
    </source>
</evidence>
<dbReference type="AlphaFoldDB" id="A0A4R2PCX3"/>